<reference evidence="3" key="1">
    <citation type="submission" date="2020-12" db="UniProtKB">
        <authorList>
            <consortium name="WormBaseParasite"/>
        </authorList>
    </citation>
    <scope>IDENTIFICATION</scope>
    <source>
        <strain evidence="3">MHco3</strain>
    </source>
</reference>
<accession>A0A7I4Z4Q0</accession>
<dbReference type="AlphaFoldDB" id="A0A7I4Z4Q0"/>
<evidence type="ECO:0000313" key="2">
    <source>
        <dbReference type="Proteomes" id="UP000025227"/>
    </source>
</evidence>
<proteinExistence type="predicted"/>
<name>A0A7I4Z4Q0_HAECO</name>
<organism evidence="2 3">
    <name type="scientific">Haemonchus contortus</name>
    <name type="common">Barber pole worm</name>
    <dbReference type="NCBI Taxonomy" id="6289"/>
    <lineage>
        <taxon>Eukaryota</taxon>
        <taxon>Metazoa</taxon>
        <taxon>Ecdysozoa</taxon>
        <taxon>Nematoda</taxon>
        <taxon>Chromadorea</taxon>
        <taxon>Rhabditida</taxon>
        <taxon>Rhabditina</taxon>
        <taxon>Rhabditomorpha</taxon>
        <taxon>Strongyloidea</taxon>
        <taxon>Trichostrongylidae</taxon>
        <taxon>Haemonchus</taxon>
    </lineage>
</organism>
<dbReference type="WBParaSite" id="HCON_00189180-00002">
    <property type="protein sequence ID" value="HCON_00189180-00002"/>
    <property type="gene ID" value="HCON_00189180"/>
</dbReference>
<sequence>MMMECSECEEIANHRARDSVYSTGNSNVYDYRNILTVHWRSTRVKTDSLIEEERRKVLRITPAAPAASTDEMYVMQDLSQLPSTSQEPPRHRIATVSRHQ</sequence>
<feature type="compositionally biased region" description="Polar residues" evidence="1">
    <location>
        <begin position="78"/>
        <end position="87"/>
    </location>
</feature>
<keyword evidence="2" id="KW-1185">Reference proteome</keyword>
<protein>
    <submittedName>
        <fullName evidence="3">Uncharacterized protein</fullName>
    </submittedName>
</protein>
<evidence type="ECO:0000256" key="1">
    <source>
        <dbReference type="SAM" id="MobiDB-lite"/>
    </source>
</evidence>
<feature type="region of interest" description="Disordered" evidence="1">
    <location>
        <begin position="78"/>
        <end position="100"/>
    </location>
</feature>
<evidence type="ECO:0000313" key="3">
    <source>
        <dbReference type="WBParaSite" id="HCON_00189180-00002"/>
    </source>
</evidence>
<dbReference type="Proteomes" id="UP000025227">
    <property type="component" value="Unplaced"/>
</dbReference>